<dbReference type="EMBL" id="JAAMOW010000009">
    <property type="protein sequence ID" value="NGY06476.1"/>
    <property type="molecule type" value="Genomic_DNA"/>
</dbReference>
<dbReference type="Proteomes" id="UP000472676">
    <property type="component" value="Unassembled WGS sequence"/>
</dbReference>
<proteinExistence type="predicted"/>
<keyword evidence="1" id="KW-0732">Signal</keyword>
<evidence type="ECO:0000313" key="3">
    <source>
        <dbReference type="Proteomes" id="UP000472676"/>
    </source>
</evidence>
<dbReference type="RefSeq" id="WP_166260105.1">
    <property type="nucleotide sequence ID" value="NZ_JAAMOW010000009.1"/>
</dbReference>
<sequence>MRLAALAFAAVLSLLGACQQNVPINDPKPVAGHVTDMKAFQDFIAGKPTPAQFRATYPDVLLILPGDISTRELRLDNSRYFAELDADGRINGGKFK</sequence>
<comment type="caution">
    <text evidence="2">The sequence shown here is derived from an EMBL/GenBank/DDBJ whole genome shotgun (WGS) entry which is preliminary data.</text>
</comment>
<evidence type="ECO:0000256" key="1">
    <source>
        <dbReference type="SAM" id="SignalP"/>
    </source>
</evidence>
<organism evidence="2 3">
    <name type="scientific">Solimonas terrae</name>
    <dbReference type="NCBI Taxonomy" id="1396819"/>
    <lineage>
        <taxon>Bacteria</taxon>
        <taxon>Pseudomonadati</taxon>
        <taxon>Pseudomonadota</taxon>
        <taxon>Gammaproteobacteria</taxon>
        <taxon>Nevskiales</taxon>
        <taxon>Nevskiaceae</taxon>
        <taxon>Solimonas</taxon>
    </lineage>
</organism>
<dbReference type="AlphaFoldDB" id="A0A6M2BV74"/>
<protein>
    <recommendedName>
        <fullName evidence="4">Lipoprotein</fullName>
    </recommendedName>
</protein>
<reference evidence="2 3" key="1">
    <citation type="journal article" date="2014" name="Int. J. Syst. Evol. Microbiol.">
        <title>Solimonas terrae sp. nov., isolated from soil.</title>
        <authorList>
            <person name="Kim S.J."/>
            <person name="Moon J.Y."/>
            <person name="Weon H.Y."/>
            <person name="Ahn J.H."/>
            <person name="Chen W.M."/>
            <person name="Kwon S.W."/>
        </authorList>
    </citation>
    <scope>NUCLEOTIDE SEQUENCE [LARGE SCALE GENOMIC DNA]</scope>
    <source>
        <strain evidence="2 3">KIS83-12</strain>
    </source>
</reference>
<dbReference type="PROSITE" id="PS51257">
    <property type="entry name" value="PROKAR_LIPOPROTEIN"/>
    <property type="match status" value="1"/>
</dbReference>
<feature type="chain" id="PRO_5027072816" description="Lipoprotein" evidence="1">
    <location>
        <begin position="20"/>
        <end position="96"/>
    </location>
</feature>
<gene>
    <name evidence="2" type="ORF">G7Y85_17010</name>
</gene>
<name>A0A6M2BV74_9GAMM</name>
<feature type="signal peptide" evidence="1">
    <location>
        <begin position="1"/>
        <end position="19"/>
    </location>
</feature>
<evidence type="ECO:0000313" key="2">
    <source>
        <dbReference type="EMBL" id="NGY06476.1"/>
    </source>
</evidence>
<accession>A0A6M2BV74</accession>
<keyword evidence="3" id="KW-1185">Reference proteome</keyword>
<evidence type="ECO:0008006" key="4">
    <source>
        <dbReference type="Google" id="ProtNLM"/>
    </source>
</evidence>